<keyword evidence="3" id="KW-1185">Reference proteome</keyword>
<dbReference type="InterPro" id="IPR001466">
    <property type="entry name" value="Beta-lactam-related"/>
</dbReference>
<feature type="domain" description="Beta-lactamase-related" evidence="1">
    <location>
        <begin position="59"/>
        <end position="398"/>
    </location>
</feature>
<organism evidence="2 3">
    <name type="scientific">Nocardiopsis mwathae</name>
    <dbReference type="NCBI Taxonomy" id="1472723"/>
    <lineage>
        <taxon>Bacteria</taxon>
        <taxon>Bacillati</taxon>
        <taxon>Actinomycetota</taxon>
        <taxon>Actinomycetes</taxon>
        <taxon>Streptosporangiales</taxon>
        <taxon>Nocardiopsidaceae</taxon>
        <taxon>Nocardiopsis</taxon>
    </lineage>
</organism>
<gene>
    <name evidence="2" type="ORF">HNR23_002591</name>
</gene>
<protein>
    <submittedName>
        <fullName evidence="2">CubicO group peptidase (Beta-lactamase class C family)</fullName>
    </submittedName>
</protein>
<dbReference type="RefSeq" id="WP_184075821.1">
    <property type="nucleotide sequence ID" value="NZ_JACHDS010000001.1"/>
</dbReference>
<dbReference type="Gene3D" id="3.40.710.10">
    <property type="entry name" value="DD-peptidase/beta-lactamase superfamily"/>
    <property type="match status" value="1"/>
</dbReference>
<comment type="caution">
    <text evidence="2">The sequence shown here is derived from an EMBL/GenBank/DDBJ whole genome shotgun (WGS) entry which is preliminary data.</text>
</comment>
<reference evidence="2 3" key="1">
    <citation type="submission" date="2020-08" db="EMBL/GenBank/DDBJ databases">
        <title>Sequencing the genomes of 1000 actinobacteria strains.</title>
        <authorList>
            <person name="Klenk H.-P."/>
        </authorList>
    </citation>
    <scope>NUCLEOTIDE SEQUENCE [LARGE SCALE GENOMIC DNA]</scope>
    <source>
        <strain evidence="2 3">DSM 46659</strain>
    </source>
</reference>
<name>A0A7W9YJ80_9ACTN</name>
<dbReference type="Pfam" id="PF00144">
    <property type="entry name" value="Beta-lactamase"/>
    <property type="match status" value="1"/>
</dbReference>
<dbReference type="InterPro" id="IPR050491">
    <property type="entry name" value="AmpC-like"/>
</dbReference>
<dbReference type="PANTHER" id="PTHR46825:SF9">
    <property type="entry name" value="BETA-LACTAMASE-RELATED DOMAIN-CONTAINING PROTEIN"/>
    <property type="match status" value="1"/>
</dbReference>
<dbReference type="InterPro" id="IPR012338">
    <property type="entry name" value="Beta-lactam/transpept-like"/>
</dbReference>
<dbReference type="EMBL" id="JACHDS010000001">
    <property type="protein sequence ID" value="MBB6172531.1"/>
    <property type="molecule type" value="Genomic_DNA"/>
</dbReference>
<dbReference type="PROSITE" id="PS51318">
    <property type="entry name" value="TAT"/>
    <property type="match status" value="1"/>
</dbReference>
<dbReference type="SUPFAM" id="SSF56601">
    <property type="entry name" value="beta-lactamase/transpeptidase-like"/>
    <property type="match status" value="1"/>
</dbReference>
<dbReference type="InterPro" id="IPR006311">
    <property type="entry name" value="TAT_signal"/>
</dbReference>
<evidence type="ECO:0000313" key="2">
    <source>
        <dbReference type="EMBL" id="MBB6172531.1"/>
    </source>
</evidence>
<dbReference type="AlphaFoldDB" id="A0A7W9YJ80"/>
<dbReference type="PANTHER" id="PTHR46825">
    <property type="entry name" value="D-ALANYL-D-ALANINE-CARBOXYPEPTIDASE/ENDOPEPTIDASE AMPH"/>
    <property type="match status" value="1"/>
</dbReference>
<dbReference type="Proteomes" id="UP000546642">
    <property type="component" value="Unassembled WGS sequence"/>
</dbReference>
<sequence length="431" mass="45736">MTGSTGKSVTRREFGTMMGAAGIGSGLAGGLGAGPVHAAAGAEREWRVGGIDVPSLRPFDAAMKEFMQRRGISAGQLAVTDGGRLVLARSYAWTDDGDLRFGPTALFRIASMSKPILGAAVNLLAQRGGIGMGDPITDHLDLVPLDGERLDPRLPLVTVERALQLLGGWDNAQGDLTVQDIEAARALGASLPVDIGQMVRYGAGKSLAHAPGTTYAYSNFGYMLLGEIVADLTGRPYDAFVRNDILAPLGITRMRVARTLAEHRAPTEVHYVSQHTGTTVMDDSGAQVPAPYGTIRMENRAAFGGWLSSAVDMVRFASLYDSHDILGPDAVRRTFAEPETGVNEHGWYYGHGWFVSPAGTSGGFTASHGGGLPGTATFMARTHDGLSWAALFNQSDDPSGLPYQEAIATALPDAAARVEAWPDHDLYDEYF</sequence>
<evidence type="ECO:0000259" key="1">
    <source>
        <dbReference type="Pfam" id="PF00144"/>
    </source>
</evidence>
<evidence type="ECO:0000313" key="3">
    <source>
        <dbReference type="Proteomes" id="UP000546642"/>
    </source>
</evidence>
<accession>A0A7W9YJ80</accession>
<proteinExistence type="predicted"/>